<dbReference type="EMBL" id="BMFU01000001">
    <property type="protein sequence ID" value="GGH46358.1"/>
    <property type="molecule type" value="Genomic_DNA"/>
</dbReference>
<proteinExistence type="predicted"/>
<organism evidence="1 2">
    <name type="scientific">Paenibacillus silvae</name>
    <dbReference type="NCBI Taxonomy" id="1325358"/>
    <lineage>
        <taxon>Bacteria</taxon>
        <taxon>Bacillati</taxon>
        <taxon>Bacillota</taxon>
        <taxon>Bacilli</taxon>
        <taxon>Bacillales</taxon>
        <taxon>Paenibacillaceae</taxon>
        <taxon>Paenibacillus</taxon>
    </lineage>
</organism>
<evidence type="ECO:0000313" key="1">
    <source>
        <dbReference type="EMBL" id="GGH46358.1"/>
    </source>
</evidence>
<keyword evidence="2" id="KW-1185">Reference proteome</keyword>
<dbReference type="Proteomes" id="UP000652153">
    <property type="component" value="Unassembled WGS sequence"/>
</dbReference>
<reference evidence="2" key="1">
    <citation type="journal article" date="2019" name="Int. J. Syst. Evol. Microbiol.">
        <title>The Global Catalogue of Microorganisms (GCM) 10K type strain sequencing project: providing services to taxonomists for standard genome sequencing and annotation.</title>
        <authorList>
            <consortium name="The Broad Institute Genomics Platform"/>
            <consortium name="The Broad Institute Genome Sequencing Center for Infectious Disease"/>
            <person name="Wu L."/>
            <person name="Ma J."/>
        </authorList>
    </citation>
    <scope>NUCLEOTIDE SEQUENCE [LARGE SCALE GENOMIC DNA]</scope>
    <source>
        <strain evidence="2">CGMCC 1.12770</strain>
    </source>
</reference>
<accession>A0ABQ1Z211</accession>
<dbReference type="RefSeq" id="WP_188591383.1">
    <property type="nucleotide sequence ID" value="NZ_BMFU01000001.1"/>
</dbReference>
<gene>
    <name evidence="1" type="ORF">GCM10008014_08970</name>
</gene>
<name>A0ABQ1Z211_9BACL</name>
<sequence length="73" mass="8285">MEKPLTKVSYPGERVILGGDIYEYSEFSDGSKLLYTEKNSKGFKITLKISGDPEEHAKAHEALKNFFVKGCKW</sequence>
<evidence type="ECO:0000313" key="2">
    <source>
        <dbReference type="Proteomes" id="UP000652153"/>
    </source>
</evidence>
<comment type="caution">
    <text evidence="1">The sequence shown here is derived from an EMBL/GenBank/DDBJ whole genome shotgun (WGS) entry which is preliminary data.</text>
</comment>
<protein>
    <submittedName>
        <fullName evidence="1">Uncharacterized protein</fullName>
    </submittedName>
</protein>